<keyword evidence="3" id="KW-1185">Reference proteome</keyword>
<dbReference type="Proteomes" id="UP001480595">
    <property type="component" value="Unassembled WGS sequence"/>
</dbReference>
<gene>
    <name evidence="2" type="ORF">PG994_007881</name>
</gene>
<organism evidence="2 3">
    <name type="scientific">Apiospora phragmitis</name>
    <dbReference type="NCBI Taxonomy" id="2905665"/>
    <lineage>
        <taxon>Eukaryota</taxon>
        <taxon>Fungi</taxon>
        <taxon>Dikarya</taxon>
        <taxon>Ascomycota</taxon>
        <taxon>Pezizomycotina</taxon>
        <taxon>Sordariomycetes</taxon>
        <taxon>Xylariomycetidae</taxon>
        <taxon>Amphisphaeriales</taxon>
        <taxon>Apiosporaceae</taxon>
        <taxon>Apiospora</taxon>
    </lineage>
</organism>
<dbReference type="EMBL" id="JAQQWL010000008">
    <property type="protein sequence ID" value="KAK8061515.1"/>
    <property type="molecule type" value="Genomic_DNA"/>
</dbReference>
<reference evidence="2 3" key="1">
    <citation type="submission" date="2023-01" db="EMBL/GenBank/DDBJ databases">
        <title>Analysis of 21 Apiospora genomes using comparative genomics revels a genus with tremendous synthesis potential of carbohydrate active enzymes and secondary metabolites.</title>
        <authorList>
            <person name="Sorensen T."/>
        </authorList>
    </citation>
    <scope>NUCLEOTIDE SEQUENCE [LARGE SCALE GENOMIC DNA]</scope>
    <source>
        <strain evidence="2 3">CBS 135458</strain>
    </source>
</reference>
<comment type="caution">
    <text evidence="2">The sequence shown here is derived from an EMBL/GenBank/DDBJ whole genome shotgun (WGS) entry which is preliminary data.</text>
</comment>
<evidence type="ECO:0000256" key="1">
    <source>
        <dbReference type="SAM" id="MobiDB-lite"/>
    </source>
</evidence>
<feature type="region of interest" description="Disordered" evidence="1">
    <location>
        <begin position="22"/>
        <end position="162"/>
    </location>
</feature>
<evidence type="ECO:0000313" key="3">
    <source>
        <dbReference type="Proteomes" id="UP001480595"/>
    </source>
</evidence>
<feature type="compositionally biased region" description="Basic and acidic residues" evidence="1">
    <location>
        <begin position="24"/>
        <end position="33"/>
    </location>
</feature>
<accession>A0ABR1URG4</accession>
<feature type="compositionally biased region" description="Acidic residues" evidence="1">
    <location>
        <begin position="34"/>
        <end position="58"/>
    </location>
</feature>
<sequence length="162" mass="18161">MTEVVDHYFPAVATLVKGGGEEYTDFKYWREPPLEMDEFSASDDDDDDEDADDEDDDVGNLGDSYLSRIDDDDAVESIFSGSGVYEDEQHMMGSMMEEYEEDADDEDVDGEDIEGDDDIEGDEDEGEDVDEDEDEVEEENVGLKIPEDVKAKTPSPQDRGAR</sequence>
<proteinExistence type="predicted"/>
<dbReference type="RefSeq" id="XP_066714777.1">
    <property type="nucleotide sequence ID" value="XM_066859290.1"/>
</dbReference>
<dbReference type="GeneID" id="92092353"/>
<protein>
    <submittedName>
        <fullName evidence="2">Nuclear elongation and deformation protein 1</fullName>
    </submittedName>
</protein>
<name>A0ABR1URG4_9PEZI</name>
<evidence type="ECO:0000313" key="2">
    <source>
        <dbReference type="EMBL" id="KAK8061515.1"/>
    </source>
</evidence>
<feature type="compositionally biased region" description="Acidic residues" evidence="1">
    <location>
        <begin position="97"/>
        <end position="140"/>
    </location>
</feature>